<dbReference type="Pfam" id="PF02518">
    <property type="entry name" value="HATPase_c"/>
    <property type="match status" value="1"/>
</dbReference>
<evidence type="ECO:0000256" key="6">
    <source>
        <dbReference type="ARBA" id="ARBA00022692"/>
    </source>
</evidence>
<dbReference type="PROSITE" id="PS50885">
    <property type="entry name" value="HAMP"/>
    <property type="match status" value="1"/>
</dbReference>
<feature type="region of interest" description="Disordered" evidence="10">
    <location>
        <begin position="172"/>
        <end position="201"/>
    </location>
</feature>
<feature type="domain" description="HAMP" evidence="13">
    <location>
        <begin position="320"/>
        <end position="372"/>
    </location>
</feature>
<dbReference type="Proteomes" id="UP001320766">
    <property type="component" value="Unassembled WGS sequence"/>
</dbReference>
<dbReference type="SUPFAM" id="SSF158472">
    <property type="entry name" value="HAMP domain-like"/>
    <property type="match status" value="1"/>
</dbReference>
<dbReference type="InterPro" id="IPR050736">
    <property type="entry name" value="Sensor_HK_Regulatory"/>
</dbReference>
<dbReference type="InterPro" id="IPR004358">
    <property type="entry name" value="Sig_transdc_His_kin-like_C"/>
</dbReference>
<keyword evidence="8" id="KW-0472">Membrane</keyword>
<dbReference type="Gene3D" id="1.10.287.130">
    <property type="match status" value="1"/>
</dbReference>
<dbReference type="PROSITE" id="PS50109">
    <property type="entry name" value="HIS_KIN"/>
    <property type="match status" value="1"/>
</dbReference>
<keyword evidence="11" id="KW-0732">Signal</keyword>
<keyword evidence="8" id="KW-1133">Transmembrane helix</keyword>
<evidence type="ECO:0000256" key="5">
    <source>
        <dbReference type="ARBA" id="ARBA00022679"/>
    </source>
</evidence>
<proteinExistence type="predicted"/>
<dbReference type="SUPFAM" id="SSF47384">
    <property type="entry name" value="Homodimeric domain of signal transducing histidine kinase"/>
    <property type="match status" value="1"/>
</dbReference>
<dbReference type="InterPro" id="IPR036890">
    <property type="entry name" value="HATPase_C_sf"/>
</dbReference>
<dbReference type="EMBL" id="JAMZEC010000001">
    <property type="protein sequence ID" value="MCP2346766.1"/>
    <property type="molecule type" value="Genomic_DNA"/>
</dbReference>
<keyword evidence="4" id="KW-0597">Phosphoprotein</keyword>
<protein>
    <recommendedName>
        <fullName evidence="3">histidine kinase</fullName>
        <ecNumber evidence="3">2.7.13.3</ecNumber>
    </recommendedName>
</protein>
<comment type="catalytic activity">
    <reaction evidence="1">
        <text>ATP + protein L-histidine = ADP + protein N-phospho-L-histidine.</text>
        <dbReference type="EC" id="2.7.13.3"/>
    </reaction>
</comment>
<evidence type="ECO:0000256" key="3">
    <source>
        <dbReference type="ARBA" id="ARBA00012438"/>
    </source>
</evidence>
<comment type="caution">
    <text evidence="14">The sequence shown here is derived from an EMBL/GenBank/DDBJ whole genome shotgun (WGS) entry which is preliminary data.</text>
</comment>
<dbReference type="Gene3D" id="3.30.565.10">
    <property type="entry name" value="Histidine kinase-like ATPase, C-terminal domain"/>
    <property type="match status" value="1"/>
</dbReference>
<dbReference type="Pfam" id="PF00512">
    <property type="entry name" value="HisKA"/>
    <property type="match status" value="1"/>
</dbReference>
<evidence type="ECO:0000256" key="7">
    <source>
        <dbReference type="ARBA" id="ARBA00022777"/>
    </source>
</evidence>
<evidence type="ECO:0000256" key="8">
    <source>
        <dbReference type="ARBA" id="ARBA00022989"/>
    </source>
</evidence>
<organism evidence="14 15">
    <name type="scientific">Nonomuraea roseoviolacea subsp. carminata</name>
    <dbReference type="NCBI Taxonomy" id="160689"/>
    <lineage>
        <taxon>Bacteria</taxon>
        <taxon>Bacillati</taxon>
        <taxon>Actinomycetota</taxon>
        <taxon>Actinomycetes</taxon>
        <taxon>Streptosporangiales</taxon>
        <taxon>Streptosporangiaceae</taxon>
        <taxon>Nonomuraea</taxon>
    </lineage>
</organism>
<dbReference type="SUPFAM" id="SSF55874">
    <property type="entry name" value="ATPase domain of HSP90 chaperone/DNA topoisomerase II/histidine kinase"/>
    <property type="match status" value="1"/>
</dbReference>
<evidence type="ECO:0000256" key="9">
    <source>
        <dbReference type="ARBA" id="ARBA00023012"/>
    </source>
</evidence>
<keyword evidence="5 14" id="KW-0808">Transferase</keyword>
<dbReference type="InterPro" id="IPR003661">
    <property type="entry name" value="HisK_dim/P_dom"/>
</dbReference>
<evidence type="ECO:0000313" key="14">
    <source>
        <dbReference type="EMBL" id="MCP2346766.1"/>
    </source>
</evidence>
<dbReference type="SMART" id="SM00388">
    <property type="entry name" value="HisKA"/>
    <property type="match status" value="1"/>
</dbReference>
<name>A0ABT1JYE7_9ACTN</name>
<evidence type="ECO:0000256" key="1">
    <source>
        <dbReference type="ARBA" id="ARBA00000085"/>
    </source>
</evidence>
<evidence type="ECO:0000256" key="11">
    <source>
        <dbReference type="SAM" id="SignalP"/>
    </source>
</evidence>
<evidence type="ECO:0000256" key="2">
    <source>
        <dbReference type="ARBA" id="ARBA00004236"/>
    </source>
</evidence>
<keyword evidence="6" id="KW-0812">Transmembrane</keyword>
<feature type="chain" id="PRO_5046978989" description="histidine kinase" evidence="11">
    <location>
        <begin position="28"/>
        <end position="592"/>
    </location>
</feature>
<dbReference type="GO" id="GO:0004673">
    <property type="term" value="F:protein histidine kinase activity"/>
    <property type="evidence" value="ECO:0007669"/>
    <property type="project" value="UniProtKB-EC"/>
</dbReference>
<feature type="domain" description="Histidine kinase" evidence="12">
    <location>
        <begin position="380"/>
        <end position="592"/>
    </location>
</feature>
<reference evidence="14 15" key="1">
    <citation type="submission" date="2022-06" db="EMBL/GenBank/DDBJ databases">
        <title>Sequencing the genomes of 1000 actinobacteria strains.</title>
        <authorList>
            <person name="Klenk H.-P."/>
        </authorList>
    </citation>
    <scope>NUCLEOTIDE SEQUENCE [LARGE SCALE GENOMIC DNA]</scope>
    <source>
        <strain evidence="14 15">DSM 44170</strain>
    </source>
</reference>
<dbReference type="PRINTS" id="PR00344">
    <property type="entry name" value="BCTRLSENSOR"/>
</dbReference>
<gene>
    <name evidence="14" type="ORF">HD595_002888</name>
</gene>
<dbReference type="RefSeq" id="WP_253769234.1">
    <property type="nucleotide sequence ID" value="NZ_BAAAVE010000040.1"/>
</dbReference>
<dbReference type="InterPro" id="IPR003660">
    <property type="entry name" value="HAMP_dom"/>
</dbReference>
<dbReference type="PANTHER" id="PTHR43711:SF1">
    <property type="entry name" value="HISTIDINE KINASE 1"/>
    <property type="match status" value="1"/>
</dbReference>
<dbReference type="EC" id="2.7.13.3" evidence="3"/>
<sequence length="592" mass="62734">MRSLFVRLLTSSAVVAVCSITATAWLAANSTSGAIQREQGQTLASDAQINNSLLGYASRHPDWSGVTATVRDLAARNGRRIALTSEKGTLIADSATPGTPLPARVSAVVDPLTVDVTLVPGAAGDRIDPRAVGPFLLSARDSARLVKAAGAYAACAGRTGQTVKMTVSNTGRPVVTTTGKEDVPQEPRPMPSTAPTVMSPCDATTFRTPTRTEKAALKQLNLLVSRCLEGKSAERGSVGLDLAWVSKDKQPQGAEPDQTISSCIVTARKEQLDPYVAPAAYLYIGSPTEAAGQRIPLPSIAGAALLVLLLTVGVSVMAARRLVRPVNALTDAARRMRDGDSSARVMVRTTGEISELATAFNEMSEHLQRMEEQRKAMVSDVSHELRTPLSNLRGWLEAAQDGVAELDPALIASLVEEILLLQHIVDDLQELALADAGKLRLHVEPVHLGDLLDQVATAHRGRAEAAGLTLTTVIMDDPSLTADPVRLRQAVGNLVTNSLRHTPRGGHITLGARQDGDQVVVEVTDTGVGIRAEHLPHVFDRFWRAEKSRNRRTGGSGLGLAIVRNLAEAHGGTATATSVPGVRTTFALRLPS</sequence>
<evidence type="ECO:0000313" key="15">
    <source>
        <dbReference type="Proteomes" id="UP001320766"/>
    </source>
</evidence>
<evidence type="ECO:0000259" key="12">
    <source>
        <dbReference type="PROSITE" id="PS50109"/>
    </source>
</evidence>
<evidence type="ECO:0000256" key="4">
    <source>
        <dbReference type="ARBA" id="ARBA00022553"/>
    </source>
</evidence>
<dbReference type="SMART" id="SM00387">
    <property type="entry name" value="HATPase_c"/>
    <property type="match status" value="1"/>
</dbReference>
<dbReference type="SMART" id="SM00304">
    <property type="entry name" value="HAMP"/>
    <property type="match status" value="1"/>
</dbReference>
<accession>A0ABT1JYE7</accession>
<keyword evidence="15" id="KW-1185">Reference proteome</keyword>
<keyword evidence="7 14" id="KW-0418">Kinase</keyword>
<dbReference type="InterPro" id="IPR005467">
    <property type="entry name" value="His_kinase_dom"/>
</dbReference>
<dbReference type="InterPro" id="IPR003594">
    <property type="entry name" value="HATPase_dom"/>
</dbReference>
<evidence type="ECO:0000259" key="13">
    <source>
        <dbReference type="PROSITE" id="PS50885"/>
    </source>
</evidence>
<dbReference type="PANTHER" id="PTHR43711">
    <property type="entry name" value="TWO-COMPONENT HISTIDINE KINASE"/>
    <property type="match status" value="1"/>
</dbReference>
<dbReference type="InterPro" id="IPR036097">
    <property type="entry name" value="HisK_dim/P_sf"/>
</dbReference>
<dbReference type="CDD" id="cd06225">
    <property type="entry name" value="HAMP"/>
    <property type="match status" value="1"/>
</dbReference>
<evidence type="ECO:0000256" key="10">
    <source>
        <dbReference type="SAM" id="MobiDB-lite"/>
    </source>
</evidence>
<feature type="signal peptide" evidence="11">
    <location>
        <begin position="1"/>
        <end position="27"/>
    </location>
</feature>
<dbReference type="Pfam" id="PF00672">
    <property type="entry name" value="HAMP"/>
    <property type="match status" value="1"/>
</dbReference>
<dbReference type="CDD" id="cd00082">
    <property type="entry name" value="HisKA"/>
    <property type="match status" value="1"/>
</dbReference>
<dbReference type="CDD" id="cd00075">
    <property type="entry name" value="HATPase"/>
    <property type="match status" value="1"/>
</dbReference>
<keyword evidence="9" id="KW-0902">Two-component regulatory system</keyword>
<comment type="subcellular location">
    <subcellularLocation>
        <location evidence="2">Cell membrane</location>
    </subcellularLocation>
</comment>
<dbReference type="Gene3D" id="6.10.340.10">
    <property type="match status" value="1"/>
</dbReference>